<evidence type="ECO:0000256" key="1">
    <source>
        <dbReference type="SAM" id="MobiDB-lite"/>
    </source>
</evidence>
<dbReference type="GO" id="GO:0016491">
    <property type="term" value="F:oxidoreductase activity"/>
    <property type="evidence" value="ECO:0007669"/>
    <property type="project" value="UniProtKB-KW"/>
</dbReference>
<protein>
    <submittedName>
        <fullName evidence="3">Putative oxidoreductase protein</fullName>
        <ecNumber evidence="3">1.14.13.-</ecNumber>
    </submittedName>
</protein>
<dbReference type="InterPro" id="IPR036188">
    <property type="entry name" value="FAD/NAD-bd_sf"/>
</dbReference>
<dbReference type="GeneID" id="57877240"/>
<keyword evidence="4" id="KW-1185">Reference proteome</keyword>
<dbReference type="Pfam" id="PF01494">
    <property type="entry name" value="FAD_binding_3"/>
    <property type="match status" value="1"/>
</dbReference>
<keyword evidence="3" id="KW-0560">Oxidoreductase</keyword>
<evidence type="ECO:0000259" key="2">
    <source>
        <dbReference type="Pfam" id="PF01494"/>
    </source>
</evidence>
<dbReference type="EMBL" id="FP565176">
    <property type="protein sequence ID" value="CBA16425.1"/>
    <property type="molecule type" value="Genomic_DNA"/>
</dbReference>
<dbReference type="STRING" id="380358.XALC_1939"/>
<dbReference type="Gene3D" id="3.50.50.60">
    <property type="entry name" value="FAD/NAD(P)-binding domain"/>
    <property type="match status" value="1"/>
</dbReference>
<dbReference type="InterPro" id="IPR050816">
    <property type="entry name" value="Flavin-dep_Halogenase_NPB"/>
</dbReference>
<dbReference type="PRINTS" id="PR00420">
    <property type="entry name" value="RNGMNOXGNASE"/>
</dbReference>
<dbReference type="Proteomes" id="UP000001890">
    <property type="component" value="Chromosome"/>
</dbReference>
<dbReference type="eggNOG" id="COG0644">
    <property type="taxonomic scope" value="Bacteria"/>
</dbReference>
<dbReference type="KEGG" id="xal:XALC_1939"/>
<dbReference type="PANTHER" id="PTHR43747:SF1">
    <property type="entry name" value="SLR1998 PROTEIN"/>
    <property type="match status" value="1"/>
</dbReference>
<dbReference type="InterPro" id="IPR002938">
    <property type="entry name" value="FAD-bd"/>
</dbReference>
<dbReference type="OrthoDB" id="6310849at2"/>
<proteinExistence type="predicted"/>
<dbReference type="PANTHER" id="PTHR43747">
    <property type="entry name" value="FAD-BINDING PROTEIN"/>
    <property type="match status" value="1"/>
</dbReference>
<feature type="domain" description="FAD-binding" evidence="2">
    <location>
        <begin position="5"/>
        <end position="334"/>
    </location>
</feature>
<name>D2UE30_XANAP</name>
<dbReference type="AlphaFoldDB" id="D2UE30"/>
<reference evidence="3 4" key="1">
    <citation type="journal article" date="2009" name="BMC Genomics">
        <title>The complete genome sequence of Xanthomonas albilineans provides new insights into the reductive genome evolution of the xylem-limited Xanthomonadaceae.</title>
        <authorList>
            <person name="Pieretti I."/>
            <person name="Royer M."/>
            <person name="Barbe V."/>
            <person name="Carrere S."/>
            <person name="Koebnik R."/>
            <person name="Cociancich S."/>
            <person name="Couloux A."/>
            <person name="Darrasse A."/>
            <person name="Gouzy J."/>
            <person name="Jacques M.A."/>
            <person name="Lauber E."/>
            <person name="Manceau C."/>
            <person name="Mangenot S."/>
            <person name="Poussier S."/>
            <person name="Segurens B."/>
            <person name="Szurek B."/>
            <person name="Verdier V."/>
            <person name="Arlat M."/>
            <person name="Rott P."/>
        </authorList>
    </citation>
    <scope>NUCLEOTIDE SEQUENCE [LARGE SCALE GENOMIC DNA]</scope>
    <source>
        <strain evidence="4">GPE PC73 / CFBP 7063</strain>
    </source>
</reference>
<feature type="region of interest" description="Disordered" evidence="1">
    <location>
        <begin position="370"/>
        <end position="391"/>
    </location>
</feature>
<dbReference type="EC" id="1.14.13.-" evidence="3"/>
<dbReference type="Gene3D" id="3.30.9.100">
    <property type="match status" value="1"/>
</dbReference>
<dbReference type="GO" id="GO:0071949">
    <property type="term" value="F:FAD binding"/>
    <property type="evidence" value="ECO:0007669"/>
    <property type="project" value="InterPro"/>
</dbReference>
<feature type="compositionally biased region" description="Basic residues" evidence="1">
    <location>
        <begin position="382"/>
        <end position="391"/>
    </location>
</feature>
<evidence type="ECO:0000313" key="3">
    <source>
        <dbReference type="EMBL" id="CBA16425.1"/>
    </source>
</evidence>
<dbReference type="RefSeq" id="WP_012916425.1">
    <property type="nucleotide sequence ID" value="NC_013722.1"/>
</dbReference>
<gene>
    <name evidence="3" type="ordered locus">XALc_1939</name>
</gene>
<organism evidence="3 4">
    <name type="scientific">Xanthomonas albilineans (strain GPE PC73 / CFBP 7063)</name>
    <dbReference type="NCBI Taxonomy" id="380358"/>
    <lineage>
        <taxon>Bacteria</taxon>
        <taxon>Pseudomonadati</taxon>
        <taxon>Pseudomonadota</taxon>
        <taxon>Gammaproteobacteria</taxon>
        <taxon>Lysobacterales</taxon>
        <taxon>Lysobacteraceae</taxon>
        <taxon>Xanthomonas</taxon>
    </lineage>
</organism>
<dbReference type="SUPFAM" id="SSF51905">
    <property type="entry name" value="FAD/NAD(P)-binding domain"/>
    <property type="match status" value="1"/>
</dbReference>
<evidence type="ECO:0000313" key="4">
    <source>
        <dbReference type="Proteomes" id="UP000001890"/>
    </source>
</evidence>
<accession>D2UE30</accession>
<sequence length="391" mass="42455">MNTHCDVAVIGAGPAGCAAAIALRRAGVGSVVLIDAGDGQRPRYGESLPPATGLLLHALGVADAFAALNVRRCIGNASSWGAQTLGYNDFLFDPHGPGWQVDRRDFDAFLLQQARSGGTSVRLHTRLESASDADPDGLRLRLRSHGAALTTLHARFAVDASGQRARLAQALGAERVTGDRLVCLAALLPVDTTSRLGQRSLLEAVDYGWWYAAPLTSGEAIVVLATDAAVLREQRLQEPARWSARLAQTHHIGATVGWMRRAPPYCLSTRQARSARLSHCCGAHWLAIGDAASSYDPLSSQGVHKALADALAAAPRICAVLERHQDTAVMEQAQQMLARFEGYQRMREHFYRQEARWLDAPFWRRRRAAQIPAPPPTDHSPIKTHRMNVSP</sequence>